<dbReference type="Proteomes" id="UP001149821">
    <property type="component" value="Unassembled WGS sequence"/>
</dbReference>
<feature type="transmembrane region" description="Helical" evidence="5">
    <location>
        <begin position="383"/>
        <end position="412"/>
    </location>
</feature>
<comment type="subcellular location">
    <subcellularLocation>
        <location evidence="1">Membrane</location>
        <topology evidence="1">Multi-pass membrane protein</topology>
    </subcellularLocation>
</comment>
<evidence type="ECO:0000256" key="3">
    <source>
        <dbReference type="ARBA" id="ARBA00022989"/>
    </source>
</evidence>
<keyword evidence="3 5" id="KW-1133">Transmembrane helix</keyword>
<evidence type="ECO:0000256" key="4">
    <source>
        <dbReference type="ARBA" id="ARBA00023136"/>
    </source>
</evidence>
<evidence type="ECO:0000256" key="1">
    <source>
        <dbReference type="ARBA" id="ARBA00004141"/>
    </source>
</evidence>
<feature type="transmembrane region" description="Helical" evidence="5">
    <location>
        <begin position="26"/>
        <end position="42"/>
    </location>
</feature>
<feature type="transmembrane region" description="Helical" evidence="5">
    <location>
        <begin position="109"/>
        <end position="126"/>
    </location>
</feature>
<organism evidence="7 8">
    <name type="scientific">Enterovibrio qingdaonensis</name>
    <dbReference type="NCBI Taxonomy" id="2899818"/>
    <lineage>
        <taxon>Bacteria</taxon>
        <taxon>Pseudomonadati</taxon>
        <taxon>Pseudomonadota</taxon>
        <taxon>Gammaproteobacteria</taxon>
        <taxon>Vibrionales</taxon>
        <taxon>Vibrionaceae</taxon>
        <taxon>Enterovibrio</taxon>
    </lineage>
</organism>
<name>A0ABT5QP44_9GAMM</name>
<feature type="transmembrane region" description="Helical" evidence="5">
    <location>
        <begin position="189"/>
        <end position="215"/>
    </location>
</feature>
<evidence type="ECO:0000259" key="6">
    <source>
        <dbReference type="Pfam" id="PF04932"/>
    </source>
</evidence>
<keyword evidence="2 5" id="KW-0812">Transmembrane</keyword>
<gene>
    <name evidence="7" type="ORF">LRP49_14850</name>
</gene>
<dbReference type="RefSeq" id="WP_274143085.1">
    <property type="nucleotide sequence ID" value="NZ_JAJUBB010000010.1"/>
</dbReference>
<sequence>MRTLAYILICSTPFWSLPLIPGTYSAVTPYFGALLGAIFIISKVRSFSYTSALVSIYFLFLLIIYSFYSYYIQQFNFAYTLAYFVGFLCFPGFYYAFNLIGREHLFNCLLKLSRLFSIVAIVEFFLSKTSMLHPLKIAITSFITGSDKAGFVLTTNEPSWAVQLLLFISVFIFLNYLENKNRFDVFLLFTNATIFMLVFSMTGFIVLVVSLSFYFIVFSKVSLGSLFKYSICILMSFFAVSIVYSFFNQGGYTFSRISNLAMINTDNIYDMYYMIIAIDNSLLIRIGYPVVGLNMIVDYPYGYGISGFSYNLHNYTDLVHSPIMYESELTRHLRDLNADPRNFIIRIGVDFGIAGLFLFLFVFSHQIRLAKSLFETSLLPALLLSLSFGVMMQFSTFYFFLYPFTYAFLLFLRDLKCQERKY</sequence>
<comment type="caution">
    <text evidence="7">The sequence shown here is derived from an EMBL/GenBank/DDBJ whole genome shotgun (WGS) entry which is preliminary data.</text>
</comment>
<evidence type="ECO:0000313" key="7">
    <source>
        <dbReference type="EMBL" id="MDD1782448.1"/>
    </source>
</evidence>
<proteinExistence type="predicted"/>
<dbReference type="EMBL" id="JAJUBB010000010">
    <property type="protein sequence ID" value="MDD1782448.1"/>
    <property type="molecule type" value="Genomic_DNA"/>
</dbReference>
<dbReference type="InterPro" id="IPR007016">
    <property type="entry name" value="O-antigen_ligase-rel_domated"/>
</dbReference>
<feature type="transmembrane region" description="Helical" evidence="5">
    <location>
        <begin position="49"/>
        <end position="71"/>
    </location>
</feature>
<feature type="domain" description="O-antigen ligase-related" evidence="6">
    <location>
        <begin position="187"/>
        <end position="360"/>
    </location>
</feature>
<keyword evidence="4 5" id="KW-0472">Membrane</keyword>
<accession>A0ABT5QP44</accession>
<feature type="transmembrane region" description="Helical" evidence="5">
    <location>
        <begin position="160"/>
        <end position="177"/>
    </location>
</feature>
<dbReference type="Pfam" id="PF04932">
    <property type="entry name" value="Wzy_C"/>
    <property type="match status" value="1"/>
</dbReference>
<feature type="transmembrane region" description="Helical" evidence="5">
    <location>
        <begin position="343"/>
        <end position="363"/>
    </location>
</feature>
<keyword evidence="8" id="KW-1185">Reference proteome</keyword>
<evidence type="ECO:0000256" key="5">
    <source>
        <dbReference type="SAM" id="Phobius"/>
    </source>
</evidence>
<feature type="transmembrane region" description="Helical" evidence="5">
    <location>
        <begin position="77"/>
        <end position="97"/>
    </location>
</feature>
<reference evidence="7" key="1">
    <citation type="submission" date="2021-12" db="EMBL/GenBank/DDBJ databases">
        <title>Enterovibrio ZSDZ35 sp. nov. and Enterovibrio ZSDZ42 sp. nov., isolated from coastal seawater in Qingdao.</title>
        <authorList>
            <person name="Zhang P."/>
        </authorList>
    </citation>
    <scope>NUCLEOTIDE SEQUENCE</scope>
    <source>
        <strain evidence="7">ZSDZ35</strain>
    </source>
</reference>
<evidence type="ECO:0000256" key="2">
    <source>
        <dbReference type="ARBA" id="ARBA00022692"/>
    </source>
</evidence>
<evidence type="ECO:0000313" key="8">
    <source>
        <dbReference type="Proteomes" id="UP001149821"/>
    </source>
</evidence>
<feature type="transmembrane region" description="Helical" evidence="5">
    <location>
        <begin position="227"/>
        <end position="247"/>
    </location>
</feature>
<protein>
    <recommendedName>
        <fullName evidence="6">O-antigen ligase-related domain-containing protein</fullName>
    </recommendedName>
</protein>